<keyword evidence="2" id="KW-0677">Repeat</keyword>
<feature type="repeat" description="PPR" evidence="3">
    <location>
        <begin position="237"/>
        <end position="267"/>
    </location>
</feature>
<feature type="repeat" description="PPR" evidence="3">
    <location>
        <begin position="175"/>
        <end position="209"/>
    </location>
</feature>
<feature type="repeat" description="PPR" evidence="3">
    <location>
        <begin position="369"/>
        <end position="403"/>
    </location>
</feature>
<dbReference type="Pfam" id="PF20431">
    <property type="entry name" value="E_motif"/>
    <property type="match status" value="1"/>
</dbReference>
<dbReference type="InterPro" id="IPR046960">
    <property type="entry name" value="PPR_At4g14850-like_plant"/>
</dbReference>
<dbReference type="PANTHER" id="PTHR47926:SF436">
    <property type="entry name" value="PENTATRICOPEPTIDE REPEAT-CONTAINING PROTEIN ELI1, CHLOROPLASTIC-LIKE ISOFORM X2"/>
    <property type="match status" value="1"/>
</dbReference>
<dbReference type="Pfam" id="PF13041">
    <property type="entry name" value="PPR_2"/>
    <property type="match status" value="1"/>
</dbReference>
<accession>A0AAN9JKY6</accession>
<dbReference type="GO" id="GO:0003723">
    <property type="term" value="F:RNA binding"/>
    <property type="evidence" value="ECO:0007669"/>
    <property type="project" value="InterPro"/>
</dbReference>
<feature type="domain" description="DYW" evidence="4">
    <location>
        <begin position="585"/>
        <end position="677"/>
    </location>
</feature>
<sequence length="748" mass="84424">MTTFNVAMATPTLLLPSSSFHSHPQQQPRQLHALYLKTGILNHPHVSSRLLSLYAKANHLQHARSLFDTIPQPTLLSWNLIISSYLHNHRSHDALLLFRQMLLLHLLPDAFTLPPLIKACTRLHAIPEGKQLHGLLLKIGFASDKFVQSSLLTMYAKWGDMGLARRVFDLMLDKDIVSWNSLIDGYARNGDVDVALKLFDEMPSRDAFTWTALVDGLAKCGKVEAARQVFDQMPSRSLVSWNAMIDGYMKSGKVNLACELFHRMPARNLISWNTMIGGLQFNGMFSEAMEMFEALLEEGVVPNEVTMLAALSAVSGLAVFGNGRWIHSFMIKQGFELDGVVGTSLIEMYSKCGSIESSMAVFKAIAEKKLGHWTAIIVGLGMHGLADQALELFQEIYRIGLKPHDITFIGVLNACSHAGLVDEGNRIFQMMVNEYKIQPTVEHYGCFVDLLCRAGHLEQAKNIIESMPMRPNKVIWMSLLGGSRNHRNLEIGEYAAQNLIEVDDPDATGCYTVLSNMYAAAGKWDEVSHVRETMKKRGAKKDAGCSFIEHRGQVHRFIVGDKSHAQSEDIYAKLREMREKLKLAGHVPDTSQVLLNITDEKEKESELENHSERLAISFGLINMESRTPIRIIKNLRVCNDCHEVTKLLSDIYDREIIVRDNSRFHHFKNGSCSCNDFCVRYGFDTEILSFSKYWRFIAVRGCIKSSYFWRPIFLIYNASHTDSSAHVVTLVKKEFNTTEMHMGTEDCS</sequence>
<dbReference type="GO" id="GO:0048731">
    <property type="term" value="P:system development"/>
    <property type="evidence" value="ECO:0007669"/>
    <property type="project" value="UniProtKB-ARBA"/>
</dbReference>
<dbReference type="FunFam" id="1.25.40.10:FF:000366">
    <property type="entry name" value="Pentatricopeptide (PPR) repeat-containing protein"/>
    <property type="match status" value="1"/>
</dbReference>
<gene>
    <name evidence="5" type="ORF">RJT34_10685</name>
</gene>
<evidence type="ECO:0000313" key="5">
    <source>
        <dbReference type="EMBL" id="KAK7299857.1"/>
    </source>
</evidence>
<feature type="repeat" description="PPR" evidence="3">
    <location>
        <begin position="74"/>
        <end position="108"/>
    </location>
</feature>
<dbReference type="InterPro" id="IPR002885">
    <property type="entry name" value="PPR_rpt"/>
</dbReference>
<organism evidence="5 6">
    <name type="scientific">Clitoria ternatea</name>
    <name type="common">Butterfly pea</name>
    <dbReference type="NCBI Taxonomy" id="43366"/>
    <lineage>
        <taxon>Eukaryota</taxon>
        <taxon>Viridiplantae</taxon>
        <taxon>Streptophyta</taxon>
        <taxon>Embryophyta</taxon>
        <taxon>Tracheophyta</taxon>
        <taxon>Spermatophyta</taxon>
        <taxon>Magnoliopsida</taxon>
        <taxon>eudicotyledons</taxon>
        <taxon>Gunneridae</taxon>
        <taxon>Pentapetalae</taxon>
        <taxon>rosids</taxon>
        <taxon>fabids</taxon>
        <taxon>Fabales</taxon>
        <taxon>Fabaceae</taxon>
        <taxon>Papilionoideae</taxon>
        <taxon>50 kb inversion clade</taxon>
        <taxon>NPAAA clade</taxon>
        <taxon>indigoferoid/millettioid clade</taxon>
        <taxon>Phaseoleae</taxon>
        <taxon>Clitoria</taxon>
    </lineage>
</organism>
<evidence type="ECO:0000259" key="4">
    <source>
        <dbReference type="Pfam" id="PF14432"/>
    </source>
</evidence>
<dbReference type="InterPro" id="IPR011990">
    <property type="entry name" value="TPR-like_helical_dom_sf"/>
</dbReference>
<reference evidence="5 6" key="1">
    <citation type="submission" date="2024-01" db="EMBL/GenBank/DDBJ databases">
        <title>The genomes of 5 underutilized Papilionoideae crops provide insights into root nodulation and disease resistance.</title>
        <authorList>
            <person name="Yuan L."/>
        </authorList>
    </citation>
    <scope>NUCLEOTIDE SEQUENCE [LARGE SCALE GENOMIC DNA]</scope>
    <source>
        <strain evidence="5">LY-2023</strain>
        <tissue evidence="5">Leaf</tissue>
    </source>
</reference>
<proteinExistence type="inferred from homology"/>
<keyword evidence="6" id="KW-1185">Reference proteome</keyword>
<dbReference type="Pfam" id="PF12854">
    <property type="entry name" value="PPR_1"/>
    <property type="match status" value="2"/>
</dbReference>
<evidence type="ECO:0000256" key="3">
    <source>
        <dbReference type="PROSITE-ProRule" id="PRU00708"/>
    </source>
</evidence>
<dbReference type="NCBIfam" id="TIGR00756">
    <property type="entry name" value="PPR"/>
    <property type="match status" value="6"/>
</dbReference>
<evidence type="ECO:0000256" key="2">
    <source>
        <dbReference type="ARBA" id="ARBA00022737"/>
    </source>
</evidence>
<dbReference type="Gene3D" id="1.25.40.10">
    <property type="entry name" value="Tetratricopeptide repeat domain"/>
    <property type="match status" value="4"/>
</dbReference>
<dbReference type="FunFam" id="1.25.40.10:FF:000470">
    <property type="entry name" value="Pentatricopeptide repeat-containing protein At5g66520"/>
    <property type="match status" value="1"/>
</dbReference>
<dbReference type="InterPro" id="IPR046849">
    <property type="entry name" value="E2_motif"/>
</dbReference>
<dbReference type="Proteomes" id="UP001359559">
    <property type="component" value="Unassembled WGS sequence"/>
</dbReference>
<dbReference type="InterPro" id="IPR032867">
    <property type="entry name" value="DYW_dom"/>
</dbReference>
<dbReference type="PANTHER" id="PTHR47926">
    <property type="entry name" value="PENTATRICOPEPTIDE REPEAT-CONTAINING PROTEIN"/>
    <property type="match status" value="1"/>
</dbReference>
<dbReference type="Pfam" id="PF01535">
    <property type="entry name" value="PPR"/>
    <property type="match status" value="6"/>
</dbReference>
<protein>
    <recommendedName>
        <fullName evidence="4">DYW domain-containing protein</fullName>
    </recommendedName>
</protein>
<dbReference type="EMBL" id="JAYKXN010000003">
    <property type="protein sequence ID" value="KAK7299857.1"/>
    <property type="molecule type" value="Genomic_DNA"/>
</dbReference>
<dbReference type="FunFam" id="1.25.40.10:FF:000125">
    <property type="entry name" value="Pentatricopeptide repeat-containing protein"/>
    <property type="match status" value="1"/>
</dbReference>
<name>A0AAN9JKY6_CLITE</name>
<dbReference type="GO" id="GO:0008270">
    <property type="term" value="F:zinc ion binding"/>
    <property type="evidence" value="ECO:0007669"/>
    <property type="project" value="InterPro"/>
</dbReference>
<dbReference type="PROSITE" id="PS51375">
    <property type="entry name" value="PPR"/>
    <property type="match status" value="5"/>
</dbReference>
<dbReference type="InterPro" id="IPR046848">
    <property type="entry name" value="E_motif"/>
</dbReference>
<dbReference type="Pfam" id="PF20430">
    <property type="entry name" value="Eplus_motif"/>
    <property type="match status" value="1"/>
</dbReference>
<dbReference type="AlphaFoldDB" id="A0AAN9JKY6"/>
<dbReference type="Pfam" id="PF14432">
    <property type="entry name" value="DYW_deaminase"/>
    <property type="match status" value="1"/>
</dbReference>
<dbReference type="GO" id="GO:0009451">
    <property type="term" value="P:RNA modification"/>
    <property type="evidence" value="ECO:0007669"/>
    <property type="project" value="InterPro"/>
</dbReference>
<evidence type="ECO:0000313" key="6">
    <source>
        <dbReference type="Proteomes" id="UP001359559"/>
    </source>
</evidence>
<feature type="repeat" description="PPR" evidence="3">
    <location>
        <begin position="268"/>
        <end position="302"/>
    </location>
</feature>
<comment type="similarity">
    <text evidence="1">Belongs to the PPR family. PCMP-H subfamily.</text>
</comment>
<comment type="caution">
    <text evidence="5">The sequence shown here is derived from an EMBL/GenBank/DDBJ whole genome shotgun (WGS) entry which is preliminary data.</text>
</comment>
<evidence type="ECO:0000256" key="1">
    <source>
        <dbReference type="ARBA" id="ARBA00006643"/>
    </source>
</evidence>
<dbReference type="FunFam" id="1.25.40.10:FF:000031">
    <property type="entry name" value="Pentatricopeptide repeat-containing protein mitochondrial"/>
    <property type="match status" value="1"/>
</dbReference>